<dbReference type="PATRIC" id="fig|997296.3.peg.2340"/>
<reference evidence="1 2" key="1">
    <citation type="journal article" date="2012" name="Appl. Environ. Microbiol.">
        <title>Genome Sequence of Thermotolerant Bacillus methanolicus: Features and Regulation Related to Methylotrophy and Production of L-Lysine and L-Glutamate from Methanol.</title>
        <authorList>
            <person name="Heggeset T.M."/>
            <person name="Krog A."/>
            <person name="Balzer S."/>
            <person name="Wentzel A."/>
            <person name="Ellingsen T.E."/>
            <person name="Brautaset T."/>
        </authorList>
    </citation>
    <scope>NUCLEOTIDE SEQUENCE [LARGE SCALE GENOMIC DNA]</scope>
    <source>
        <strain evidence="1 2">PB1</strain>
    </source>
</reference>
<organism evidence="1 2">
    <name type="scientific">Bacillus methanolicus PB1</name>
    <dbReference type="NCBI Taxonomy" id="997296"/>
    <lineage>
        <taxon>Bacteria</taxon>
        <taxon>Bacillati</taxon>
        <taxon>Bacillota</taxon>
        <taxon>Bacilli</taxon>
        <taxon>Bacillales</taxon>
        <taxon>Bacillaceae</taxon>
        <taxon>Bacillus</taxon>
    </lineage>
</organism>
<evidence type="ECO:0008006" key="3">
    <source>
        <dbReference type="Google" id="ProtNLM"/>
    </source>
</evidence>
<dbReference type="InterPro" id="IPR017850">
    <property type="entry name" value="Alkaline_phosphatase_core_sf"/>
</dbReference>
<dbReference type="GO" id="GO:0016787">
    <property type="term" value="F:hydrolase activity"/>
    <property type="evidence" value="ECO:0007669"/>
    <property type="project" value="UniProtKB-ARBA"/>
</dbReference>
<name>I3DV37_BACMT</name>
<dbReference type="STRING" id="997296.PB1_11129"/>
<comment type="caution">
    <text evidence="1">The sequence shown here is derived from an EMBL/GenBank/DDBJ whole genome shotgun (WGS) entry which is preliminary data.</text>
</comment>
<keyword evidence="2" id="KW-1185">Reference proteome</keyword>
<dbReference type="PANTHER" id="PTHR10151:SF120">
    <property type="entry name" value="BIS(5'-ADENOSYL)-TRIPHOSPHATASE"/>
    <property type="match status" value="1"/>
</dbReference>
<dbReference type="PANTHER" id="PTHR10151">
    <property type="entry name" value="ECTONUCLEOTIDE PYROPHOSPHATASE/PHOSPHODIESTERASE"/>
    <property type="match status" value="1"/>
</dbReference>
<dbReference type="Pfam" id="PF01663">
    <property type="entry name" value="Phosphodiest"/>
    <property type="match status" value="1"/>
</dbReference>
<dbReference type="InterPro" id="IPR002591">
    <property type="entry name" value="Phosphodiest/P_Trfase"/>
</dbReference>
<proteinExistence type="predicted"/>
<evidence type="ECO:0000313" key="1">
    <source>
        <dbReference type="EMBL" id="EIJ78108.1"/>
    </source>
</evidence>
<dbReference type="Gene3D" id="3.40.720.10">
    <property type="entry name" value="Alkaline Phosphatase, subunit A"/>
    <property type="match status" value="1"/>
</dbReference>
<dbReference type="SUPFAM" id="SSF53649">
    <property type="entry name" value="Alkaline phosphatase-like"/>
    <property type="match status" value="1"/>
</dbReference>
<dbReference type="EMBL" id="AFEU01000003">
    <property type="protein sequence ID" value="EIJ78108.1"/>
    <property type="molecule type" value="Genomic_DNA"/>
</dbReference>
<dbReference type="AlphaFoldDB" id="I3DV37"/>
<dbReference type="eggNOG" id="COG1524">
    <property type="taxonomic scope" value="Bacteria"/>
</dbReference>
<gene>
    <name evidence="1" type="ORF">PB1_11129</name>
</gene>
<protein>
    <recommendedName>
        <fullName evidence="3">Type I phosphodiesterase/nucleotide pyrophosphatase</fullName>
    </recommendedName>
</protein>
<dbReference type="RefSeq" id="WP_004436334.1">
    <property type="nucleotide sequence ID" value="NZ_AFEU01000003.1"/>
</dbReference>
<accession>I3DV37</accession>
<dbReference type="Proteomes" id="UP000010523">
    <property type="component" value="Unassembled WGS sequence"/>
</dbReference>
<sequence length="494" mass="56093">MALSNYAAEEIKKRVILLLIDSLMTTPLQNAVRRGQAKTFQYFMENGHFYPDVVSPFPTMSVNVDSTLLTGVYCDKHKIPGLVWYHQDEKRLINYGSHIRELMKLGLNQSMNDILYNLNNVHLGNKFKTIHEELAMTDKKSASINTLIYRGSTNQSLKIPRLLSWLTVIPREIEVKAPFLFSHGALHKMNPFNGTHHFWRKYGFHNTFSVKELTYLIQEDRLPDFSIVYFPDGDKSVHKNGPLDTKAIIKADQKLAMILDSFPSREDALKGNIWVIMGDNGQARIGADRNEALIDLREVLNEYKIVKLRKGVTPNDQIVLGVNERMAFVYSLDANRLALNQIAKTLQKDRRIDLIGWKEGEDIHVISGEQDGKLIFHPGGEYIDEYGQTWSLEGKIEILDLQIKDKRISFGNFPDGLSRFYSSFFSHKGDYLVITAKPGYELIGEGSPTHVGGASHGALHKDDSLVPMIVTGTDSAPKHLRIKDVKEWVLSIIK</sequence>
<evidence type="ECO:0000313" key="2">
    <source>
        <dbReference type="Proteomes" id="UP000010523"/>
    </source>
</evidence>